<dbReference type="EMBL" id="JAAGWE010000011">
    <property type="protein sequence ID" value="NEM05457.1"/>
    <property type="molecule type" value="Genomic_DNA"/>
</dbReference>
<protein>
    <recommendedName>
        <fullName evidence="7">Cytosine-specific methyltransferase</fullName>
        <ecNumber evidence="7">2.1.1.37</ecNumber>
    </recommendedName>
</protein>
<dbReference type="SUPFAM" id="SSF53335">
    <property type="entry name" value="S-adenosyl-L-methionine-dependent methyltransferases"/>
    <property type="match status" value="1"/>
</dbReference>
<dbReference type="NCBIfam" id="TIGR00675">
    <property type="entry name" value="dcm"/>
    <property type="match status" value="1"/>
</dbReference>
<evidence type="ECO:0000256" key="4">
    <source>
        <dbReference type="ARBA" id="ARBA00022747"/>
    </source>
</evidence>
<dbReference type="GO" id="GO:0032259">
    <property type="term" value="P:methylation"/>
    <property type="evidence" value="ECO:0007669"/>
    <property type="project" value="UniProtKB-KW"/>
</dbReference>
<dbReference type="PRINTS" id="PR00105">
    <property type="entry name" value="C5METTRFRASE"/>
</dbReference>
<evidence type="ECO:0000256" key="2">
    <source>
        <dbReference type="ARBA" id="ARBA00022679"/>
    </source>
</evidence>
<keyword evidence="2 5" id="KW-0808">Transferase</keyword>
<reference evidence="8 9" key="1">
    <citation type="submission" date="2019-12" db="EMBL/GenBank/DDBJ databases">
        <title>WGS of CPCC 203550 I12A-02606.</title>
        <authorList>
            <person name="Jiang Z."/>
        </authorList>
    </citation>
    <scope>NUCLEOTIDE SEQUENCE [LARGE SCALE GENOMIC DNA]</scope>
    <source>
        <strain evidence="8 9">I12A-02606</strain>
    </source>
</reference>
<dbReference type="RefSeq" id="WP_163475653.1">
    <property type="nucleotide sequence ID" value="NZ_JAAGWE010000011.1"/>
</dbReference>
<keyword evidence="4" id="KW-0680">Restriction system</keyword>
<dbReference type="PANTHER" id="PTHR10629">
    <property type="entry name" value="CYTOSINE-SPECIFIC METHYLTRANSFERASE"/>
    <property type="match status" value="1"/>
</dbReference>
<dbReference type="Gene3D" id="3.90.120.10">
    <property type="entry name" value="DNA Methylase, subunit A, domain 2"/>
    <property type="match status" value="1"/>
</dbReference>
<evidence type="ECO:0000313" key="9">
    <source>
        <dbReference type="Proteomes" id="UP000471126"/>
    </source>
</evidence>
<dbReference type="AlphaFoldDB" id="A0A6P0GDP1"/>
<dbReference type="Gene3D" id="3.40.50.150">
    <property type="entry name" value="Vaccinia Virus protein VP39"/>
    <property type="match status" value="1"/>
</dbReference>
<comment type="caution">
    <text evidence="8">The sequence shown here is derived from an EMBL/GenBank/DDBJ whole genome shotgun (WGS) entry which is preliminary data.</text>
</comment>
<dbReference type="GO" id="GO:0044027">
    <property type="term" value="P:negative regulation of gene expression via chromosomal CpG island methylation"/>
    <property type="evidence" value="ECO:0007669"/>
    <property type="project" value="TreeGrafter"/>
</dbReference>
<feature type="active site" evidence="5">
    <location>
        <position position="78"/>
    </location>
</feature>
<dbReference type="EC" id="2.1.1.37" evidence="7"/>
<organism evidence="8 9">
    <name type="scientific">Geodermatophilus normandii</name>
    <dbReference type="NCBI Taxonomy" id="1137989"/>
    <lineage>
        <taxon>Bacteria</taxon>
        <taxon>Bacillati</taxon>
        <taxon>Actinomycetota</taxon>
        <taxon>Actinomycetes</taxon>
        <taxon>Geodermatophilales</taxon>
        <taxon>Geodermatophilaceae</taxon>
        <taxon>Geodermatophilus</taxon>
    </lineage>
</organism>
<dbReference type="InterPro" id="IPR031303">
    <property type="entry name" value="C5_meth_CS"/>
</dbReference>
<dbReference type="InterPro" id="IPR018117">
    <property type="entry name" value="C5_DNA_meth_AS"/>
</dbReference>
<dbReference type="InterPro" id="IPR001525">
    <property type="entry name" value="C5_MeTfrase"/>
</dbReference>
<dbReference type="GO" id="GO:0003886">
    <property type="term" value="F:DNA (cytosine-5-)-methyltransferase activity"/>
    <property type="evidence" value="ECO:0007669"/>
    <property type="project" value="UniProtKB-EC"/>
</dbReference>
<dbReference type="GO" id="GO:0003677">
    <property type="term" value="F:DNA binding"/>
    <property type="evidence" value="ECO:0007669"/>
    <property type="project" value="TreeGrafter"/>
</dbReference>
<keyword evidence="3 5" id="KW-0949">S-adenosyl-L-methionine</keyword>
<accession>A0A6P0GDP1</accession>
<sequence length="371" mass="41348">MRGDGFTLLDLFAGCGGMTRGFLDQGSFTSVGAVEIDRAAAATYAANFDPTGEHTHAGDIAGYTDVPRVDVVIGGPPCQGFSALGKRDPADVRNQLWREFVRVVRDSDARMFVFENVDRFAKTPEFQLLRQAASEDGELADFDTRVFRLNAADFGTPQKRIRTFVVGSRIGPVDEPRQTHAKASIGDLERWIDLRTSFLEGSVLLEPGVRETWLPESTVEFQGRAVPGTFKLRDLHITRNYDMKSETRYAHIRPGRGRFDLPEELQYPCWRRHTRGAGDVLGRLEWDEPAVTIRTEFFRPEKGRFLHPQWANGGEQVNRALTHAEAAVVQGFDDRHLWCGSKAEIARQIGNAVPPPLARSVADVVAARLAV</sequence>
<comment type="similarity">
    <text evidence="5 6">Belongs to the class I-like SAM-binding methyltransferase superfamily. C5-methyltransferase family.</text>
</comment>
<dbReference type="PROSITE" id="PS51679">
    <property type="entry name" value="SAM_MT_C5"/>
    <property type="match status" value="1"/>
</dbReference>
<dbReference type="Pfam" id="PF00145">
    <property type="entry name" value="DNA_methylase"/>
    <property type="match status" value="1"/>
</dbReference>
<proteinExistence type="inferred from homology"/>
<dbReference type="PANTHER" id="PTHR10629:SF52">
    <property type="entry name" value="DNA (CYTOSINE-5)-METHYLTRANSFERASE 1"/>
    <property type="match status" value="1"/>
</dbReference>
<dbReference type="PROSITE" id="PS00094">
    <property type="entry name" value="C5_MTASE_1"/>
    <property type="match status" value="1"/>
</dbReference>
<evidence type="ECO:0000256" key="3">
    <source>
        <dbReference type="ARBA" id="ARBA00022691"/>
    </source>
</evidence>
<dbReference type="PROSITE" id="PS00095">
    <property type="entry name" value="C5_MTASE_2"/>
    <property type="match status" value="1"/>
</dbReference>
<name>A0A6P0GDP1_9ACTN</name>
<dbReference type="InterPro" id="IPR029063">
    <property type="entry name" value="SAM-dependent_MTases_sf"/>
</dbReference>
<gene>
    <name evidence="8" type="ORF">GCU54_05410</name>
</gene>
<keyword evidence="1 5" id="KW-0489">Methyltransferase</keyword>
<evidence type="ECO:0000313" key="8">
    <source>
        <dbReference type="EMBL" id="NEM05457.1"/>
    </source>
</evidence>
<dbReference type="InterPro" id="IPR050390">
    <property type="entry name" value="C5-Methyltransferase"/>
</dbReference>
<evidence type="ECO:0000256" key="6">
    <source>
        <dbReference type="RuleBase" id="RU000416"/>
    </source>
</evidence>
<evidence type="ECO:0000256" key="1">
    <source>
        <dbReference type="ARBA" id="ARBA00022603"/>
    </source>
</evidence>
<dbReference type="Proteomes" id="UP000471126">
    <property type="component" value="Unassembled WGS sequence"/>
</dbReference>
<evidence type="ECO:0000256" key="5">
    <source>
        <dbReference type="PROSITE-ProRule" id="PRU01016"/>
    </source>
</evidence>
<dbReference type="GO" id="GO:0009307">
    <property type="term" value="P:DNA restriction-modification system"/>
    <property type="evidence" value="ECO:0007669"/>
    <property type="project" value="UniProtKB-KW"/>
</dbReference>
<evidence type="ECO:0000256" key="7">
    <source>
        <dbReference type="RuleBase" id="RU000417"/>
    </source>
</evidence>
<comment type="catalytic activity">
    <reaction evidence="7">
        <text>a 2'-deoxycytidine in DNA + S-adenosyl-L-methionine = a 5-methyl-2'-deoxycytidine in DNA + S-adenosyl-L-homocysteine + H(+)</text>
        <dbReference type="Rhea" id="RHEA:13681"/>
        <dbReference type="Rhea" id="RHEA-COMP:11369"/>
        <dbReference type="Rhea" id="RHEA-COMP:11370"/>
        <dbReference type="ChEBI" id="CHEBI:15378"/>
        <dbReference type="ChEBI" id="CHEBI:57856"/>
        <dbReference type="ChEBI" id="CHEBI:59789"/>
        <dbReference type="ChEBI" id="CHEBI:85452"/>
        <dbReference type="ChEBI" id="CHEBI:85454"/>
        <dbReference type="EC" id="2.1.1.37"/>
    </reaction>
</comment>